<dbReference type="RefSeq" id="WP_217748244.1">
    <property type="nucleotide sequence ID" value="NZ_JAHOEB010000094.1"/>
</dbReference>
<dbReference type="EMBL" id="JAHOEF010000093">
    <property type="protein sequence ID" value="MBV3383585.1"/>
    <property type="molecule type" value="Genomic_DNA"/>
</dbReference>
<keyword evidence="4" id="KW-1185">Reference proteome</keyword>
<organism evidence="1 3">
    <name type="scientific">Catenibacterium mitsuokai</name>
    <dbReference type="NCBI Taxonomy" id="100886"/>
    <lineage>
        <taxon>Bacteria</taxon>
        <taxon>Bacillati</taxon>
        <taxon>Bacillota</taxon>
        <taxon>Erysipelotrichia</taxon>
        <taxon>Erysipelotrichales</taxon>
        <taxon>Coprobacillaceae</taxon>
        <taxon>Catenibacterium</taxon>
    </lineage>
</organism>
<gene>
    <name evidence="1" type="ORF">KSV97_10275</name>
    <name evidence="2" type="ORF">KSW06_10210</name>
</gene>
<dbReference type="AlphaFoldDB" id="A0AAW4MTB8"/>
<sequence>MRLLDTEKNYDPSLVKELVCCYNHNQSTSISLEDFKHILDTIDYILEHGETFDEGIQSIQSDIKEIQRIYKSIQLLPINNEKYLNILKKQIPFFIQSVTGEDALFHYCDISVDLDYPLIDGIPLYHDMYHLRGTDLVLYYLKRLSEENHFCSLFDDLETFIEDYEKTIKTSVYDLQINFFELVVHQCITHISIYNSPGLIIHDKKEVKKINSIISFFHYPMIDLFKENIIASFNKIPIIYPQDSYQITFSHEGADFYEILNQFEYSRDITLLKQLSIYDLIDFLEQDILINEEYTAFMSSLTAIEIVSILKLIIPELDTFLHSTSIADIISELDASITYQEILSHYITTEVLNTYPQYIKKEGSF</sequence>
<dbReference type="InterPro" id="IPR045751">
    <property type="entry name" value="DUF6179"/>
</dbReference>
<evidence type="ECO:0000313" key="4">
    <source>
        <dbReference type="Proteomes" id="UP001197492"/>
    </source>
</evidence>
<evidence type="ECO:0000313" key="2">
    <source>
        <dbReference type="EMBL" id="MBV3393609.1"/>
    </source>
</evidence>
<dbReference type="Pfam" id="PF19677">
    <property type="entry name" value="DUF6179"/>
    <property type="match status" value="1"/>
</dbReference>
<accession>A0AAW4MTB8</accession>
<dbReference type="Proteomes" id="UP001196408">
    <property type="component" value="Unassembled WGS sequence"/>
</dbReference>
<proteinExistence type="predicted"/>
<comment type="caution">
    <text evidence="1">The sequence shown here is derived from an EMBL/GenBank/DDBJ whole genome shotgun (WGS) entry which is preliminary data.</text>
</comment>
<dbReference type="EMBL" id="JAHOEL010000092">
    <property type="protein sequence ID" value="MBV3393609.1"/>
    <property type="molecule type" value="Genomic_DNA"/>
</dbReference>
<evidence type="ECO:0000313" key="3">
    <source>
        <dbReference type="Proteomes" id="UP001196408"/>
    </source>
</evidence>
<name>A0AAW4MTB8_9FIRM</name>
<dbReference type="Proteomes" id="UP001197492">
    <property type="component" value="Unassembled WGS sequence"/>
</dbReference>
<reference evidence="1 4" key="1">
    <citation type="submission" date="2021-06" db="EMBL/GenBank/DDBJ databases">
        <title>Collection of gut derived symbiotic bacterial strains cultured from healthy donors.</title>
        <authorList>
            <person name="Lin H."/>
            <person name="Littmann E."/>
            <person name="Pamer E.G."/>
        </authorList>
    </citation>
    <scope>NUCLEOTIDE SEQUENCE</scope>
    <source>
        <strain evidence="2 4">MSK.21.70</strain>
        <strain evidence="1">MSK.21.82</strain>
    </source>
</reference>
<protein>
    <submittedName>
        <fullName evidence="1">Uncharacterized protein</fullName>
    </submittedName>
</protein>
<evidence type="ECO:0000313" key="1">
    <source>
        <dbReference type="EMBL" id="MBV3383585.1"/>
    </source>
</evidence>